<dbReference type="EMBL" id="MN739744">
    <property type="protein sequence ID" value="QHT24362.1"/>
    <property type="molecule type" value="Genomic_DNA"/>
</dbReference>
<accession>A0A6C0E6L7</accession>
<sequence length="30" mass="2720">MAQAVCTGTALAACIGTALAACVIGTAPVA</sequence>
<name>A0A6C0E6L7_9ZZZZ</name>
<organism evidence="1">
    <name type="scientific">viral metagenome</name>
    <dbReference type="NCBI Taxonomy" id="1070528"/>
    <lineage>
        <taxon>unclassified sequences</taxon>
        <taxon>metagenomes</taxon>
        <taxon>organismal metagenomes</taxon>
    </lineage>
</organism>
<dbReference type="AlphaFoldDB" id="A0A6C0E6L7"/>
<protein>
    <submittedName>
        <fullName evidence="1">Uncharacterized protein</fullName>
    </submittedName>
</protein>
<reference evidence="1" key="1">
    <citation type="journal article" date="2020" name="Nature">
        <title>Giant virus diversity and host interactions through global metagenomics.</title>
        <authorList>
            <person name="Schulz F."/>
            <person name="Roux S."/>
            <person name="Paez-Espino D."/>
            <person name="Jungbluth S."/>
            <person name="Walsh D.A."/>
            <person name="Denef V.J."/>
            <person name="McMahon K.D."/>
            <person name="Konstantinidis K.T."/>
            <person name="Eloe-Fadrosh E.A."/>
            <person name="Kyrpides N.C."/>
            <person name="Woyke T."/>
        </authorList>
    </citation>
    <scope>NUCLEOTIDE SEQUENCE</scope>
    <source>
        <strain evidence="1">GVMAG-M-3300023179-138</strain>
    </source>
</reference>
<proteinExistence type="predicted"/>
<evidence type="ECO:0000313" key="1">
    <source>
        <dbReference type="EMBL" id="QHT24362.1"/>
    </source>
</evidence>